<keyword evidence="1" id="KW-0479">Metal-binding</keyword>
<gene>
    <name evidence="7" type="ORF">BDV95DRAFT_105258</name>
</gene>
<dbReference type="EMBL" id="JAADJZ010000017">
    <property type="protein sequence ID" value="KAF2868868.1"/>
    <property type="molecule type" value="Genomic_DNA"/>
</dbReference>
<accession>A0A7C8I248</accession>
<dbReference type="InterPro" id="IPR001841">
    <property type="entry name" value="Znf_RING"/>
</dbReference>
<dbReference type="AlphaFoldDB" id="A0A7C8I248"/>
<feature type="compositionally biased region" description="Polar residues" evidence="5">
    <location>
        <begin position="1"/>
        <end position="27"/>
    </location>
</feature>
<dbReference type="PANTHER" id="PTHR45969">
    <property type="entry name" value="RING ZINC FINGER PROTEIN-RELATED"/>
    <property type="match status" value="1"/>
</dbReference>
<dbReference type="Pfam" id="PF13639">
    <property type="entry name" value="zf-RING_2"/>
    <property type="match status" value="1"/>
</dbReference>
<dbReference type="SUPFAM" id="SSF57850">
    <property type="entry name" value="RING/U-box"/>
    <property type="match status" value="1"/>
</dbReference>
<organism evidence="7 8">
    <name type="scientific">Massariosphaeria phaeospora</name>
    <dbReference type="NCBI Taxonomy" id="100035"/>
    <lineage>
        <taxon>Eukaryota</taxon>
        <taxon>Fungi</taxon>
        <taxon>Dikarya</taxon>
        <taxon>Ascomycota</taxon>
        <taxon>Pezizomycotina</taxon>
        <taxon>Dothideomycetes</taxon>
        <taxon>Pleosporomycetidae</taxon>
        <taxon>Pleosporales</taxon>
        <taxon>Pleosporales incertae sedis</taxon>
        <taxon>Massariosphaeria</taxon>
    </lineage>
</organism>
<evidence type="ECO:0000313" key="7">
    <source>
        <dbReference type="EMBL" id="KAF2868868.1"/>
    </source>
</evidence>
<feature type="domain" description="RING-type" evidence="6">
    <location>
        <begin position="243"/>
        <end position="289"/>
    </location>
</feature>
<evidence type="ECO:0000256" key="5">
    <source>
        <dbReference type="SAM" id="MobiDB-lite"/>
    </source>
</evidence>
<evidence type="ECO:0000256" key="3">
    <source>
        <dbReference type="ARBA" id="ARBA00022833"/>
    </source>
</evidence>
<evidence type="ECO:0000313" key="8">
    <source>
        <dbReference type="Proteomes" id="UP000481861"/>
    </source>
</evidence>
<evidence type="ECO:0000256" key="4">
    <source>
        <dbReference type="PROSITE-ProRule" id="PRU00175"/>
    </source>
</evidence>
<feature type="region of interest" description="Disordered" evidence="5">
    <location>
        <begin position="1"/>
        <end position="52"/>
    </location>
</feature>
<dbReference type="InterPro" id="IPR013083">
    <property type="entry name" value="Znf_RING/FYVE/PHD"/>
</dbReference>
<evidence type="ECO:0000256" key="1">
    <source>
        <dbReference type="ARBA" id="ARBA00022723"/>
    </source>
</evidence>
<dbReference type="GO" id="GO:0008270">
    <property type="term" value="F:zinc ion binding"/>
    <property type="evidence" value="ECO:0007669"/>
    <property type="project" value="UniProtKB-KW"/>
</dbReference>
<keyword evidence="2 4" id="KW-0863">Zinc-finger</keyword>
<proteinExistence type="predicted"/>
<keyword evidence="3" id="KW-0862">Zinc</keyword>
<sequence length="374" mass="42332">MSATTPTDDSSTHALGSRTSAPTSDSSVPAPPQPLEEFFVSDIAPTADQPGRSFSLETFAQDIASRSQSYGETLEAAEAVPNEERSEPDRLFLQSHQDLCRILEEKLIIAENATIAGHMPCKADAQIDYLLWMTRAVYLWSSLNLEKTRAALRTNVDHRQRIEAVVEWIGHEIFCTLRELEQELPRPDEADEYENVGPEHDTTAIGVIVPWPELTDEQHDMRRETGRVDLALDDHDRDHRMRCTICMDEYSSDDLPLRLNACAHIIGQACLSVWLNGTEVQANTCPYCRTRLCDRRERRPKPMAPEREQKIQKLVSFLGKLGKTFGKVQGIVRWSFGGDEEEVRRYGREMLVKVNSSCEQWGIGLRVATQYVAT</sequence>
<dbReference type="Proteomes" id="UP000481861">
    <property type="component" value="Unassembled WGS sequence"/>
</dbReference>
<dbReference type="PROSITE" id="PS50089">
    <property type="entry name" value="ZF_RING_2"/>
    <property type="match status" value="1"/>
</dbReference>
<evidence type="ECO:0000259" key="6">
    <source>
        <dbReference type="PROSITE" id="PS50089"/>
    </source>
</evidence>
<dbReference type="PANTHER" id="PTHR45969:SF69">
    <property type="entry name" value="FINGER DOMAIN PROTEIN, PUTATIVE (AFU_ORTHOLOGUE AFUA_3G12190)-RELATED"/>
    <property type="match status" value="1"/>
</dbReference>
<protein>
    <recommendedName>
        <fullName evidence="6">RING-type domain-containing protein</fullName>
    </recommendedName>
</protein>
<reference evidence="7 8" key="1">
    <citation type="submission" date="2020-01" db="EMBL/GenBank/DDBJ databases">
        <authorList>
            <consortium name="DOE Joint Genome Institute"/>
            <person name="Haridas S."/>
            <person name="Albert R."/>
            <person name="Binder M."/>
            <person name="Bloem J."/>
            <person name="Labutti K."/>
            <person name="Salamov A."/>
            <person name="Andreopoulos B."/>
            <person name="Baker S.E."/>
            <person name="Barry K."/>
            <person name="Bills G."/>
            <person name="Bluhm B.H."/>
            <person name="Cannon C."/>
            <person name="Castanera R."/>
            <person name="Culley D.E."/>
            <person name="Daum C."/>
            <person name="Ezra D."/>
            <person name="Gonzalez J.B."/>
            <person name="Henrissat B."/>
            <person name="Kuo A."/>
            <person name="Liang C."/>
            <person name="Lipzen A."/>
            <person name="Lutzoni F."/>
            <person name="Magnuson J."/>
            <person name="Mondo S."/>
            <person name="Nolan M."/>
            <person name="Ohm R."/>
            <person name="Pangilinan J."/>
            <person name="Park H.-J.H."/>
            <person name="Ramirez L."/>
            <person name="Alfaro M."/>
            <person name="Sun H."/>
            <person name="Tritt A."/>
            <person name="Yoshinaga Y."/>
            <person name="Zwiers L.-H.L."/>
            <person name="Turgeon B.G."/>
            <person name="Goodwin S.B."/>
            <person name="Spatafora J.W."/>
            <person name="Crous P.W."/>
            <person name="Grigoriev I.V."/>
        </authorList>
    </citation>
    <scope>NUCLEOTIDE SEQUENCE [LARGE SCALE GENOMIC DNA]</scope>
    <source>
        <strain evidence="7 8">CBS 611.86</strain>
    </source>
</reference>
<dbReference type="GO" id="GO:0016567">
    <property type="term" value="P:protein ubiquitination"/>
    <property type="evidence" value="ECO:0007669"/>
    <property type="project" value="TreeGrafter"/>
</dbReference>
<evidence type="ECO:0000256" key="2">
    <source>
        <dbReference type="ARBA" id="ARBA00022771"/>
    </source>
</evidence>
<name>A0A7C8I248_9PLEO</name>
<keyword evidence="8" id="KW-1185">Reference proteome</keyword>
<dbReference type="Gene3D" id="3.30.40.10">
    <property type="entry name" value="Zinc/RING finger domain, C3HC4 (zinc finger)"/>
    <property type="match status" value="1"/>
</dbReference>
<comment type="caution">
    <text evidence="7">The sequence shown here is derived from an EMBL/GenBank/DDBJ whole genome shotgun (WGS) entry which is preliminary data.</text>
</comment>
<dbReference type="OrthoDB" id="3657158at2759"/>
<dbReference type="GO" id="GO:0061630">
    <property type="term" value="F:ubiquitin protein ligase activity"/>
    <property type="evidence" value="ECO:0007669"/>
    <property type="project" value="TreeGrafter"/>
</dbReference>